<accession>A0ACB7T943</accession>
<dbReference type="EMBL" id="CM023490">
    <property type="protein sequence ID" value="KAH6942636.1"/>
    <property type="molecule type" value="Genomic_DNA"/>
</dbReference>
<evidence type="ECO:0000313" key="1">
    <source>
        <dbReference type="EMBL" id="KAH6942636.1"/>
    </source>
</evidence>
<keyword evidence="2" id="KW-1185">Reference proteome</keyword>
<proteinExistence type="predicted"/>
<evidence type="ECO:0000313" key="2">
    <source>
        <dbReference type="Proteomes" id="UP000821845"/>
    </source>
</evidence>
<comment type="caution">
    <text evidence="1">The sequence shown here is derived from an EMBL/GenBank/DDBJ whole genome shotgun (WGS) entry which is preliminary data.</text>
</comment>
<gene>
    <name evidence="1" type="ORF">HPB50_008751</name>
</gene>
<organism evidence="1 2">
    <name type="scientific">Hyalomma asiaticum</name>
    <name type="common">Tick</name>
    <dbReference type="NCBI Taxonomy" id="266040"/>
    <lineage>
        <taxon>Eukaryota</taxon>
        <taxon>Metazoa</taxon>
        <taxon>Ecdysozoa</taxon>
        <taxon>Arthropoda</taxon>
        <taxon>Chelicerata</taxon>
        <taxon>Arachnida</taxon>
        <taxon>Acari</taxon>
        <taxon>Parasitiformes</taxon>
        <taxon>Ixodida</taxon>
        <taxon>Ixodoidea</taxon>
        <taxon>Ixodidae</taxon>
        <taxon>Hyalomminae</taxon>
        <taxon>Hyalomma</taxon>
    </lineage>
</organism>
<dbReference type="Proteomes" id="UP000821845">
    <property type="component" value="Chromosome 10"/>
</dbReference>
<name>A0ACB7T943_HYAAI</name>
<reference evidence="1" key="1">
    <citation type="submission" date="2020-05" db="EMBL/GenBank/DDBJ databases">
        <title>Large-scale comparative analyses of tick genomes elucidate their genetic diversity and vector capacities.</title>
        <authorList>
            <person name="Jia N."/>
            <person name="Wang J."/>
            <person name="Shi W."/>
            <person name="Du L."/>
            <person name="Sun Y."/>
            <person name="Zhan W."/>
            <person name="Jiang J."/>
            <person name="Wang Q."/>
            <person name="Zhang B."/>
            <person name="Ji P."/>
            <person name="Sakyi L.B."/>
            <person name="Cui X."/>
            <person name="Yuan T."/>
            <person name="Jiang B."/>
            <person name="Yang W."/>
            <person name="Lam T.T.-Y."/>
            <person name="Chang Q."/>
            <person name="Ding S."/>
            <person name="Wang X."/>
            <person name="Zhu J."/>
            <person name="Ruan X."/>
            <person name="Zhao L."/>
            <person name="Wei J."/>
            <person name="Que T."/>
            <person name="Du C."/>
            <person name="Cheng J."/>
            <person name="Dai P."/>
            <person name="Han X."/>
            <person name="Huang E."/>
            <person name="Gao Y."/>
            <person name="Liu J."/>
            <person name="Shao H."/>
            <person name="Ye R."/>
            <person name="Li L."/>
            <person name="Wei W."/>
            <person name="Wang X."/>
            <person name="Wang C."/>
            <person name="Yang T."/>
            <person name="Huo Q."/>
            <person name="Li W."/>
            <person name="Guo W."/>
            <person name="Chen H."/>
            <person name="Zhou L."/>
            <person name="Ni X."/>
            <person name="Tian J."/>
            <person name="Zhou Y."/>
            <person name="Sheng Y."/>
            <person name="Liu T."/>
            <person name="Pan Y."/>
            <person name="Xia L."/>
            <person name="Li J."/>
            <person name="Zhao F."/>
            <person name="Cao W."/>
        </authorList>
    </citation>
    <scope>NUCLEOTIDE SEQUENCE</scope>
    <source>
        <strain evidence="1">Hyas-2018</strain>
    </source>
</reference>
<protein>
    <submittedName>
        <fullName evidence="1">Uncharacterized protein</fullName>
    </submittedName>
</protein>
<sequence length="421" mass="46815">MSITGLSKSTGVTPDQWKELLSLFGRSKSASYEHVTTDEQALAMVVYLSHAGDRLGKRIVLAWHVLRYLVGPKVDFLATAKKSTSAHDDLDDVIMLTREDKCQRLVEKLSGVPYKALDMLEGKDVVPVETISDVTRLMGEFQDAASLVFKGGVKLGDAVANDRATAKASTTAASRRVALTLLRQWSKASAVAAHNFPQLWLRRLRAWHALPPLMQALLPIMASMVNVESPATFFRLPYYDVRAPPTYNFAALGQIIAQAMAREFIERRRVDAAESERLRRFWDKGDHATGGSLYCLFTRYNKNGTTRRRIRLNESDLSNGMHLGELLGSRIAHLAFRRARHSKASGRGQVAWTLPGVLLASKQLFFVMHCALSCAMGGNHDSPYSPSGQGCMVMYKTQKRFIDAPCGMVSTKRVPHECHHL</sequence>